<dbReference type="InterPro" id="IPR035753">
    <property type="entry name" value="RIM-BP_SH3_2"/>
</dbReference>
<dbReference type="CDD" id="cd12014">
    <property type="entry name" value="SH3_RIM-BP_1"/>
    <property type="match status" value="1"/>
</dbReference>
<feature type="region of interest" description="Disordered" evidence="13">
    <location>
        <begin position="87"/>
        <end position="106"/>
    </location>
</feature>
<evidence type="ECO:0000256" key="7">
    <source>
        <dbReference type="ARBA" id="ARBA00023136"/>
    </source>
</evidence>
<dbReference type="Gene3D" id="2.60.40.10">
    <property type="entry name" value="Immunoglobulins"/>
    <property type="match status" value="2"/>
</dbReference>
<comment type="function">
    <text evidence="9">Plays a role in the synaptic transmission as bifunctional linker that interacts simultaneously with RIMS1, RIMS2, CACNA1D and CACNA1B.</text>
</comment>
<evidence type="ECO:0000256" key="9">
    <source>
        <dbReference type="ARBA" id="ARBA00054159"/>
    </source>
</evidence>
<dbReference type="eggNOG" id="KOG3632">
    <property type="taxonomic scope" value="Eukaryota"/>
</dbReference>
<evidence type="ECO:0000256" key="12">
    <source>
        <dbReference type="SAM" id="Coils"/>
    </source>
</evidence>
<dbReference type="InterPro" id="IPR003961">
    <property type="entry name" value="FN3_dom"/>
</dbReference>
<comment type="subcellular location">
    <subcellularLocation>
        <location evidence="1">Cell membrane</location>
    </subcellularLocation>
    <subcellularLocation>
        <location evidence="8">Synapse</location>
    </subcellularLocation>
</comment>
<feature type="compositionally biased region" description="Acidic residues" evidence="13">
    <location>
        <begin position="764"/>
        <end position="774"/>
    </location>
</feature>
<evidence type="ECO:0000256" key="11">
    <source>
        <dbReference type="PROSITE-ProRule" id="PRU00192"/>
    </source>
</evidence>
<evidence type="ECO:0000256" key="5">
    <source>
        <dbReference type="ARBA" id="ARBA00022737"/>
    </source>
</evidence>
<feature type="coiled-coil region" evidence="12">
    <location>
        <begin position="1"/>
        <end position="67"/>
    </location>
</feature>
<dbReference type="PROSITE" id="PS50002">
    <property type="entry name" value="SH3"/>
    <property type="match status" value="3"/>
</dbReference>
<dbReference type="PANTHER" id="PTHR14234">
    <property type="entry name" value="RIM BINDING PROTEIN-RELATED"/>
    <property type="match status" value="1"/>
</dbReference>
<dbReference type="FunFam" id="2.60.40.10:FF:000072">
    <property type="entry name" value="RIMS-binding protein 2 isoform X1"/>
    <property type="match status" value="1"/>
</dbReference>
<keyword evidence="4" id="KW-1003">Cell membrane</keyword>
<evidence type="ECO:0000259" key="14">
    <source>
        <dbReference type="PROSITE" id="PS50002"/>
    </source>
</evidence>
<feature type="compositionally biased region" description="Basic and acidic residues" evidence="13">
    <location>
        <begin position="903"/>
        <end position="912"/>
    </location>
</feature>
<dbReference type="SUPFAM" id="SSF50044">
    <property type="entry name" value="SH3-domain"/>
    <property type="match status" value="3"/>
</dbReference>
<dbReference type="InterPro" id="IPR036116">
    <property type="entry name" value="FN3_sf"/>
</dbReference>
<keyword evidence="7" id="KW-0472">Membrane</keyword>
<gene>
    <name evidence="16" type="ORF">PAL_GLEAN10008721</name>
</gene>
<evidence type="ECO:0000313" key="17">
    <source>
        <dbReference type="Proteomes" id="UP000010552"/>
    </source>
</evidence>
<keyword evidence="17" id="KW-1185">Reference proteome</keyword>
<evidence type="ECO:0000313" key="16">
    <source>
        <dbReference type="EMBL" id="ELK14245.1"/>
    </source>
</evidence>
<feature type="compositionally biased region" description="Low complexity" evidence="13">
    <location>
        <begin position="152"/>
        <end position="161"/>
    </location>
</feature>
<keyword evidence="3 11" id="KW-0728">SH3 domain</keyword>
<evidence type="ECO:0000256" key="1">
    <source>
        <dbReference type="ARBA" id="ARBA00004236"/>
    </source>
</evidence>
<feature type="domain" description="Fibronectin type-III" evidence="15">
    <location>
        <begin position="408"/>
        <end position="490"/>
    </location>
</feature>
<keyword evidence="5" id="KW-0677">Repeat</keyword>
<evidence type="ECO:0000256" key="10">
    <source>
        <dbReference type="ARBA" id="ARBA00068024"/>
    </source>
</evidence>
<keyword evidence="12" id="KW-0175">Coiled coil</keyword>
<dbReference type="Pfam" id="PF00041">
    <property type="entry name" value="fn3"/>
    <property type="match status" value="1"/>
</dbReference>
<dbReference type="Proteomes" id="UP000010552">
    <property type="component" value="Unassembled WGS sequence"/>
</dbReference>
<dbReference type="GO" id="GO:0007274">
    <property type="term" value="P:neuromuscular synaptic transmission"/>
    <property type="evidence" value="ECO:0007669"/>
    <property type="project" value="TreeGrafter"/>
</dbReference>
<dbReference type="FunFam" id="2.30.30.40:FF:000016">
    <property type="entry name" value="RIMS-binding protein 2 isoform X2"/>
    <property type="match status" value="1"/>
</dbReference>
<dbReference type="Pfam" id="PF14604">
    <property type="entry name" value="SH3_9"/>
    <property type="match status" value="1"/>
</dbReference>
<reference evidence="17" key="1">
    <citation type="journal article" date="2013" name="Science">
        <title>Comparative analysis of bat genomes provides insight into the evolution of flight and immunity.</title>
        <authorList>
            <person name="Zhang G."/>
            <person name="Cowled C."/>
            <person name="Shi Z."/>
            <person name="Huang Z."/>
            <person name="Bishop-Lilly K.A."/>
            <person name="Fang X."/>
            <person name="Wynne J.W."/>
            <person name="Xiong Z."/>
            <person name="Baker M.L."/>
            <person name="Zhao W."/>
            <person name="Tachedjian M."/>
            <person name="Zhu Y."/>
            <person name="Zhou P."/>
            <person name="Jiang X."/>
            <person name="Ng J."/>
            <person name="Yang L."/>
            <person name="Wu L."/>
            <person name="Xiao J."/>
            <person name="Feng Y."/>
            <person name="Chen Y."/>
            <person name="Sun X."/>
            <person name="Zhang Y."/>
            <person name="Marsh G.A."/>
            <person name="Crameri G."/>
            <person name="Broder C.C."/>
            <person name="Frey K.G."/>
            <person name="Wang L.F."/>
            <person name="Wang J."/>
        </authorList>
    </citation>
    <scope>NUCLEOTIDE SEQUENCE [LARGE SCALE GENOMIC DNA]</scope>
</reference>
<feature type="region of interest" description="Disordered" evidence="13">
    <location>
        <begin position="605"/>
        <end position="681"/>
    </location>
</feature>
<dbReference type="FunFam" id="2.30.30.40:FF:000023">
    <property type="entry name" value="RIMS-binding protein 2 isoform F"/>
    <property type="match status" value="1"/>
</dbReference>
<feature type="region of interest" description="Disordered" evidence="13">
    <location>
        <begin position="826"/>
        <end position="868"/>
    </location>
</feature>
<feature type="compositionally biased region" description="Acidic residues" evidence="13">
    <location>
        <begin position="992"/>
        <end position="1002"/>
    </location>
</feature>
<feature type="compositionally biased region" description="Pro residues" evidence="13">
    <location>
        <begin position="137"/>
        <end position="151"/>
    </location>
</feature>
<evidence type="ECO:0000256" key="6">
    <source>
        <dbReference type="ARBA" id="ARBA00023018"/>
    </source>
</evidence>
<dbReference type="Pfam" id="PF25523">
    <property type="entry name" value="Ig_RIMBP2"/>
    <property type="match status" value="1"/>
</dbReference>
<dbReference type="AlphaFoldDB" id="L5KSM9"/>
<dbReference type="InterPro" id="IPR057884">
    <property type="entry name" value="FN3_RIM-BP1/2/3"/>
</dbReference>
<feature type="domain" description="SH3" evidence="14">
    <location>
        <begin position="183"/>
        <end position="250"/>
    </location>
</feature>
<dbReference type="PRINTS" id="PR00452">
    <property type="entry name" value="SH3DOMAIN"/>
</dbReference>
<dbReference type="InParanoid" id="L5KSM9"/>
<dbReference type="Gene3D" id="2.30.30.40">
    <property type="entry name" value="SH3 Domains"/>
    <property type="match status" value="3"/>
</dbReference>
<dbReference type="STRING" id="9402.L5KSM9"/>
<feature type="compositionally biased region" description="Basic and acidic residues" evidence="13">
    <location>
        <begin position="618"/>
        <end position="632"/>
    </location>
</feature>
<keyword evidence="6" id="KW-0770">Synapse</keyword>
<feature type="domain" description="Fibronectin type-III" evidence="15">
    <location>
        <begin position="504"/>
        <end position="605"/>
    </location>
</feature>
<sequence>MREAAERRQQLELEHEQALAALTAKQQEIDLLQKAQLEAKREHEGAVQLLECRVRELEERCRAQSEQFGLLSRDLEKFRQHAGRIDLLGSSTAPSDGPPPPSKPFPRFMNGLAPSIGTGQESSIGSRTATGDHIRPLLPPGDKPEPPPARPAFPSGPGSPRCGFESDMDNERGSSTCRQRYSGKVHLCVARYSYNPFDGPNENPEAELPLTAGKYLYVYGDMDEDGFYEGELLDGQRGLVPSNFVDFVQDSESRLGTLATGQDQNLINLSGIGPEAENILDLHSPTPPDSGVTDNSTGTLAADVDDVGEDTVPYPRKITLIKQLARSVIVGWEPPALPPGWGAGSSYSVLVGQEPRLSLPLAGRTKALVEKLDMAAGTYRVSVQCVTGRGSSDPLRCTLLVGKDVVVAPSQLRVDNVTQTSAQLSWLPTNSNYSHVIFLNEEELGVVGAARYKFPLFNLRPSVAYKVKVLARPHQMPWQLPLEQREKKEAFVEFATLPAGPPAPPRDVTVQAGATPATIRVSWQPPALTTTGLSSGASVTGYGVYAKGQRVAEVSAPTADSATVELPRLRSLDAKAVTVRTLSAQGESTDSAIAAIPPALLVPPAPTPKPLASAGVPDTKDDRLGPHVKVDEAWEQSRAPVPVHGHMLGPPSLQGPGRRSPSPSRILPQPQGAPVSTSVARAMARKAAERVAESSRLEKRSVFAERGAQYADSDEEDGYESPDAKRRGASVDDFLKGSELGKPPHCCHGEEYHTESSRGSDLSDIMEEDEEELCSEMQLEDGGRRRPSGTSHSALKKLTDKIGFFLIAEVASKNFLLVPPRPQKAWVEGSRSGRWATRSPDSGLDCGSDEELRSSSRNAAAKRSPGPGLCPCRSLRPLLARRRTLTRQSSIEEDFGEQVDPGDVIRSDDAHPSPEGPAPRKYGWDEPAGPEDLRDVWKKSILGSVASAGRAERADHVGRRFSRGSAGTRRSPPGMVPAIGDYGGRDRLSPDLYEESETDPGADEPPARIFVALFDYDPLSMSPNPDAAEELPFKEGQIIRVYGDKDADGFYRGETCARLGLIPCNMVSEIQADDDEMMDQLLRQGFLPLNTPVEKTERNRRGGRPRPVPTRRAVALYDYDPRESSPNIDAEAELTFCTGDIITVFGEIDEDGFYYLKPGVGFGENSQRLRGLTLCSQGELNGQKGLVPSNFLEEVPDDVEVYLSDVPSRPAQEPPPRAKAKRYGCPKGQRGDVWFTQSVSRVCSWADLRIALLALPGNSAAR</sequence>
<dbReference type="FunFam" id="2.60.40.10:FF:000643">
    <property type="entry name" value="RIMS-binding protein 2 isoform X1"/>
    <property type="match status" value="1"/>
</dbReference>
<evidence type="ECO:0000256" key="13">
    <source>
        <dbReference type="SAM" id="MobiDB-lite"/>
    </source>
</evidence>
<dbReference type="EMBL" id="KB030576">
    <property type="protein sequence ID" value="ELK14245.1"/>
    <property type="molecule type" value="Genomic_DNA"/>
</dbReference>
<dbReference type="GO" id="GO:0005886">
    <property type="term" value="C:plasma membrane"/>
    <property type="evidence" value="ECO:0007669"/>
    <property type="project" value="UniProtKB-SubCell"/>
</dbReference>
<dbReference type="InterPro" id="IPR013783">
    <property type="entry name" value="Ig-like_fold"/>
</dbReference>
<evidence type="ECO:0000256" key="8">
    <source>
        <dbReference type="ARBA" id="ARBA00034103"/>
    </source>
</evidence>
<protein>
    <recommendedName>
        <fullName evidence="10">RIMS-binding protein 2</fullName>
    </recommendedName>
</protein>
<feature type="region of interest" description="Disordered" evidence="13">
    <location>
        <begin position="886"/>
        <end position="929"/>
    </location>
</feature>
<proteinExistence type="inferred from homology"/>
<dbReference type="CDD" id="cd00063">
    <property type="entry name" value="FN3"/>
    <property type="match status" value="3"/>
</dbReference>
<dbReference type="InterPro" id="IPR036028">
    <property type="entry name" value="SH3-like_dom_sf"/>
</dbReference>
<dbReference type="InterPro" id="IPR035755">
    <property type="entry name" value="RIM-BP_SH3_3"/>
</dbReference>
<dbReference type="FunCoup" id="L5KSM9">
    <property type="interactions" value="776"/>
</dbReference>
<dbReference type="CDD" id="cd12012">
    <property type="entry name" value="SH3_RIM-BP_2"/>
    <property type="match status" value="1"/>
</dbReference>
<dbReference type="Pfam" id="PF07653">
    <property type="entry name" value="SH3_2"/>
    <property type="match status" value="1"/>
</dbReference>
<dbReference type="SMART" id="SM00060">
    <property type="entry name" value="FN3"/>
    <property type="match status" value="3"/>
</dbReference>
<feature type="region of interest" description="Disordered" evidence="13">
    <location>
        <begin position="115"/>
        <end position="177"/>
    </location>
</feature>
<feature type="compositionally biased region" description="Basic and acidic residues" evidence="13">
    <location>
        <begin position="747"/>
        <end position="758"/>
    </location>
</feature>
<dbReference type="PANTHER" id="PTHR14234:SF18">
    <property type="entry name" value="RIMS-BINDING PROTEIN 2"/>
    <property type="match status" value="1"/>
</dbReference>
<dbReference type="InterPro" id="IPR040325">
    <property type="entry name" value="RIMBP1/2/3"/>
</dbReference>
<evidence type="ECO:0000256" key="4">
    <source>
        <dbReference type="ARBA" id="ARBA00022475"/>
    </source>
</evidence>
<dbReference type="SUPFAM" id="SSF49265">
    <property type="entry name" value="Fibronectin type III"/>
    <property type="match status" value="2"/>
</dbReference>
<feature type="region of interest" description="Disordered" evidence="13">
    <location>
        <begin position="948"/>
        <end position="1005"/>
    </location>
</feature>
<evidence type="ECO:0000256" key="2">
    <source>
        <dbReference type="ARBA" id="ARBA00010749"/>
    </source>
</evidence>
<feature type="compositionally biased region" description="Basic and acidic residues" evidence="13">
    <location>
        <begin position="722"/>
        <end position="736"/>
    </location>
</feature>
<evidence type="ECO:0000256" key="3">
    <source>
        <dbReference type="ARBA" id="ARBA00022443"/>
    </source>
</evidence>
<dbReference type="FunFam" id="2.30.30.40:FF:000006">
    <property type="entry name" value="RIMS-binding protein 2 isoform X1"/>
    <property type="match status" value="1"/>
</dbReference>
<accession>L5KSM9</accession>
<feature type="domain" description="SH3" evidence="14">
    <location>
        <begin position="1108"/>
        <end position="1197"/>
    </location>
</feature>
<evidence type="ECO:0000259" key="15">
    <source>
        <dbReference type="PROSITE" id="PS50853"/>
    </source>
</evidence>
<name>L5KSM9_PTEAL</name>
<feature type="compositionally biased region" description="Polar residues" evidence="13">
    <location>
        <begin position="117"/>
        <end position="129"/>
    </location>
</feature>
<feature type="region of interest" description="Disordered" evidence="13">
    <location>
        <begin position="707"/>
        <end position="793"/>
    </location>
</feature>
<organism evidence="16 17">
    <name type="scientific">Pteropus alecto</name>
    <name type="common">Black flying fox</name>
    <dbReference type="NCBI Taxonomy" id="9402"/>
    <lineage>
        <taxon>Eukaryota</taxon>
        <taxon>Metazoa</taxon>
        <taxon>Chordata</taxon>
        <taxon>Craniata</taxon>
        <taxon>Vertebrata</taxon>
        <taxon>Euteleostomi</taxon>
        <taxon>Mammalia</taxon>
        <taxon>Eutheria</taxon>
        <taxon>Laurasiatheria</taxon>
        <taxon>Chiroptera</taxon>
        <taxon>Yinpterochiroptera</taxon>
        <taxon>Pteropodoidea</taxon>
        <taxon>Pteropodidae</taxon>
        <taxon>Pteropodinae</taxon>
        <taxon>Pteropus</taxon>
    </lineage>
</organism>
<dbReference type="CDD" id="cd12013">
    <property type="entry name" value="SH3_RIM-BP_3"/>
    <property type="match status" value="1"/>
</dbReference>
<dbReference type="GO" id="GO:0045202">
    <property type="term" value="C:synapse"/>
    <property type="evidence" value="ECO:0007669"/>
    <property type="project" value="UniProtKB-SubCell"/>
</dbReference>
<dbReference type="InterPro" id="IPR001452">
    <property type="entry name" value="SH3_domain"/>
</dbReference>
<dbReference type="SMART" id="SM00326">
    <property type="entry name" value="SH3"/>
    <property type="match status" value="3"/>
</dbReference>
<feature type="compositionally biased region" description="Low complexity" evidence="13">
    <location>
        <begin position="855"/>
        <end position="868"/>
    </location>
</feature>
<comment type="similarity">
    <text evidence="2">Belongs to the RIMBP family.</text>
</comment>
<dbReference type="PROSITE" id="PS50853">
    <property type="entry name" value="FN3"/>
    <property type="match status" value="2"/>
</dbReference>
<feature type="domain" description="SH3" evidence="14">
    <location>
        <begin position="1005"/>
        <end position="1072"/>
    </location>
</feature>